<dbReference type="OrthoDB" id="333024at2759"/>
<dbReference type="InterPro" id="IPR032675">
    <property type="entry name" value="LRR_dom_sf"/>
</dbReference>
<feature type="compositionally biased region" description="Low complexity" evidence="4">
    <location>
        <begin position="339"/>
        <end position="366"/>
    </location>
</feature>
<feature type="compositionally biased region" description="Polar residues" evidence="4">
    <location>
        <begin position="315"/>
        <end position="327"/>
    </location>
</feature>
<dbReference type="GO" id="GO:0005829">
    <property type="term" value="C:cytosol"/>
    <property type="evidence" value="ECO:0007669"/>
    <property type="project" value="TreeGrafter"/>
</dbReference>
<name>A0A197JV89_9FUNG</name>
<dbReference type="SUPFAM" id="SSF52047">
    <property type="entry name" value="RNI-like"/>
    <property type="match status" value="1"/>
</dbReference>
<reference evidence="6 7" key="1">
    <citation type="submission" date="2016-05" db="EMBL/GenBank/DDBJ databases">
        <title>Genome sequencing reveals origins of a unique bacterial endosymbiosis in the earliest lineages of terrestrial Fungi.</title>
        <authorList>
            <consortium name="DOE Joint Genome Institute"/>
            <person name="Uehling J."/>
            <person name="Gryganskyi A."/>
            <person name="Hameed K."/>
            <person name="Tschaplinski T."/>
            <person name="Misztal P."/>
            <person name="Wu S."/>
            <person name="Desiro A."/>
            <person name="Vande Pol N."/>
            <person name="Du Z.-Y."/>
            <person name="Zienkiewicz A."/>
            <person name="Zienkiewicz K."/>
            <person name="Morin E."/>
            <person name="Tisserant E."/>
            <person name="Splivallo R."/>
            <person name="Hainaut M."/>
            <person name="Henrissat B."/>
            <person name="Ohm R."/>
            <person name="Kuo A."/>
            <person name="Yan J."/>
            <person name="Lipzen A."/>
            <person name="Nolan M."/>
            <person name="Labutti K."/>
            <person name="Barry K."/>
            <person name="Goldstein A."/>
            <person name="Labbe J."/>
            <person name="Schadt C."/>
            <person name="Tuskan G."/>
            <person name="Grigoriev I."/>
            <person name="Martin F."/>
            <person name="Vilgalys R."/>
            <person name="Bonito G."/>
        </authorList>
    </citation>
    <scope>NUCLEOTIDE SEQUENCE [LARGE SCALE GENOMIC DNA]</scope>
    <source>
        <strain evidence="6 7">AG-77</strain>
    </source>
</reference>
<feature type="compositionally biased region" description="Basic and acidic residues" evidence="4">
    <location>
        <begin position="566"/>
        <end position="575"/>
    </location>
</feature>
<feature type="compositionally biased region" description="Low complexity" evidence="4">
    <location>
        <begin position="591"/>
        <end position="608"/>
    </location>
</feature>
<dbReference type="GO" id="GO:0048471">
    <property type="term" value="C:perinuclear region of cytoplasm"/>
    <property type="evidence" value="ECO:0007669"/>
    <property type="project" value="TreeGrafter"/>
</dbReference>
<evidence type="ECO:0000256" key="1">
    <source>
        <dbReference type="ARBA" id="ARBA00022468"/>
    </source>
</evidence>
<dbReference type="STRING" id="1314771.A0A197JV89"/>
<dbReference type="PROSITE" id="PS51450">
    <property type="entry name" value="LRR"/>
    <property type="match status" value="1"/>
</dbReference>
<keyword evidence="7" id="KW-1185">Reference proteome</keyword>
<keyword evidence="2" id="KW-0433">Leucine-rich repeat</keyword>
<evidence type="ECO:0000313" key="7">
    <source>
        <dbReference type="Proteomes" id="UP000078512"/>
    </source>
</evidence>
<dbReference type="Gene3D" id="3.80.10.10">
    <property type="entry name" value="Ribonuclease Inhibitor"/>
    <property type="match status" value="2"/>
</dbReference>
<evidence type="ECO:0000256" key="3">
    <source>
        <dbReference type="ARBA" id="ARBA00022737"/>
    </source>
</evidence>
<dbReference type="InterPro" id="IPR001611">
    <property type="entry name" value="Leu-rich_rpt"/>
</dbReference>
<dbReference type="GO" id="GO:0006913">
    <property type="term" value="P:nucleocytoplasmic transport"/>
    <property type="evidence" value="ECO:0007669"/>
    <property type="project" value="TreeGrafter"/>
</dbReference>
<protein>
    <recommendedName>
        <fullName evidence="8">RNI-like protein</fullName>
    </recommendedName>
</protein>
<organism evidence="6 7">
    <name type="scientific">Linnemannia elongata AG-77</name>
    <dbReference type="NCBI Taxonomy" id="1314771"/>
    <lineage>
        <taxon>Eukaryota</taxon>
        <taxon>Fungi</taxon>
        <taxon>Fungi incertae sedis</taxon>
        <taxon>Mucoromycota</taxon>
        <taxon>Mortierellomycotina</taxon>
        <taxon>Mortierellomycetes</taxon>
        <taxon>Mortierellales</taxon>
        <taxon>Mortierellaceae</taxon>
        <taxon>Linnemannia</taxon>
    </lineage>
</organism>
<evidence type="ECO:0008006" key="8">
    <source>
        <dbReference type="Google" id="ProtNLM"/>
    </source>
</evidence>
<dbReference type="Proteomes" id="UP000078512">
    <property type="component" value="Unassembled WGS sequence"/>
</dbReference>
<evidence type="ECO:0000313" key="6">
    <source>
        <dbReference type="EMBL" id="OAQ28209.1"/>
    </source>
</evidence>
<feature type="compositionally biased region" description="Polar residues" evidence="4">
    <location>
        <begin position="256"/>
        <end position="277"/>
    </location>
</feature>
<feature type="region of interest" description="Disordered" evidence="4">
    <location>
        <begin position="708"/>
        <end position="729"/>
    </location>
</feature>
<accession>A0A197JV89</accession>
<dbReference type="GO" id="GO:0005634">
    <property type="term" value="C:nucleus"/>
    <property type="evidence" value="ECO:0007669"/>
    <property type="project" value="TreeGrafter"/>
</dbReference>
<evidence type="ECO:0000256" key="4">
    <source>
        <dbReference type="SAM" id="MobiDB-lite"/>
    </source>
</evidence>
<feature type="region of interest" description="Disordered" evidence="4">
    <location>
        <begin position="226"/>
        <end position="366"/>
    </location>
</feature>
<feature type="region of interest" description="Disordered" evidence="4">
    <location>
        <begin position="646"/>
        <end position="685"/>
    </location>
</feature>
<keyword evidence="3" id="KW-0677">Repeat</keyword>
<feature type="transmembrane region" description="Helical" evidence="5">
    <location>
        <begin position="59"/>
        <end position="79"/>
    </location>
</feature>
<dbReference type="PANTHER" id="PTHR24113:SF12">
    <property type="entry name" value="RAN GTPASE-ACTIVATING PROTEIN 1"/>
    <property type="match status" value="1"/>
</dbReference>
<keyword evidence="1" id="KW-0343">GTPase activation</keyword>
<feature type="compositionally biased region" description="Acidic residues" evidence="4">
    <location>
        <begin position="709"/>
        <end position="720"/>
    </location>
</feature>
<dbReference type="SMART" id="SM00368">
    <property type="entry name" value="LRR_RI"/>
    <property type="match status" value="10"/>
</dbReference>
<keyword evidence="5" id="KW-0812">Transmembrane</keyword>
<feature type="compositionally biased region" description="Low complexity" evidence="4">
    <location>
        <begin position="667"/>
        <end position="677"/>
    </location>
</feature>
<feature type="region of interest" description="Disordered" evidence="4">
    <location>
        <begin position="562"/>
        <end position="608"/>
    </location>
</feature>
<evidence type="ECO:0000256" key="5">
    <source>
        <dbReference type="SAM" id="Phobius"/>
    </source>
</evidence>
<feature type="transmembrane region" description="Helical" evidence="5">
    <location>
        <begin position="142"/>
        <end position="167"/>
    </location>
</feature>
<feature type="region of interest" description="Disordered" evidence="4">
    <location>
        <begin position="1138"/>
        <end position="1157"/>
    </location>
</feature>
<feature type="transmembrane region" description="Helical" evidence="5">
    <location>
        <begin position="91"/>
        <end position="110"/>
    </location>
</feature>
<evidence type="ECO:0000256" key="2">
    <source>
        <dbReference type="ARBA" id="ARBA00022614"/>
    </source>
</evidence>
<dbReference type="EMBL" id="KV442050">
    <property type="protein sequence ID" value="OAQ28209.1"/>
    <property type="molecule type" value="Genomic_DNA"/>
</dbReference>
<sequence>MWTMKRSKQRLVRSFIYKDRRRKKEKKKKRKRKEKNVHEVDHIICFSGTRTHESRLMSFLSMSAVVVVVVVVVVFFVPFVPWPISYCPSPVVVFLQSPFTLLIPSFPLPIRPSRRPLSLFVSPPSALVPPPLSPSNHFSRSLSLSISLCLLLSLPSFYLVLAFSLIAPYCLCPSPFSTLFHQLTFCIHSHTFTPHTHTSPFSTSCPKVASFEHSDCVINVASMDPSSPTLKDSVRAPSSTSTSSSPEADKPIRLTAPTSDYNSSNTTTAPNETSTVAGHTSHVPTPPSSTGTTRNTTRKEEKEVEENNAPLVDSVSASGSTHTTHNNPGLAPQLPPPGAASSSSSSASSSGSSSSNQLTQQEQQQVEQYKDDIMLHTQLQLQLYLEDMEEAETAAEIQAHIEQAAFAESLINSANALDPLQDSLLPSGYHGFAEGSPGPLSPDATQMFEQQMISLESNALAAAAAADATTPFQLGGGSIAAGGGGLGGGGNAIGGGQGEHAHDGLDLDLAEMDEDDEDCLPPSETKYILYDDHVSPVSMAQALALLNDPLHEELVVHVHSNSSNHYTHDGLDDSRQPISMLGRNGDESGTLPIFSAPSPLPPASSLASFSDTRRINPVGATPWSINHTRYAYEEEVDHNFHPWEQEQHEEISRTGHSHTMGLPSPPTAAATSKSSQAGFFGNDNQHLQDNQQRFYGDTNDCATLANDNGCDEEGNCEEENQQGRPSHRRGPDIYLNLAGTIISPINIHDIFFSHFYSRLVYLNLWDTNLGIWGAQAVGGLMADRVCRIQYLNLGCNRLGFEGILQLAGLYKNQSLIELDLSENQLGPKAIHSLQQTMVRLQKDKACNIRRLNLSNNNINDVGCISIAKIILGTSIVQLDLSFNKISDWGASTILAAFESNELTLKEINMEANPLTFAGGVDLCKILVLPQSRITHLDLRGAKVTDVGVPYLAEALKSHYCPVVSLNLYDCQLTDTGILKLAIKLSVNRSLRVLGLGRNCVGDTGIMALSQGLCLNNYLEELDLSENEVEFSRAGLEAMMAAMRKNTSLLHLTLTVEQDHHHMAGNAGTGLYMDLPFHQQQQQYYQNPATVAVETQYYPQEELPSINEPVALTQVGEVLAPTYAALALPLQVPANAPTDAPTPTAATTTFTPPPPPPLPVLPPAPITAAAQEESLARERHQTARAQMSLRAYVRHNYKRTGNMRKLCFEILAIARVLMFAKEDPARRVPATIATQKEAEAGLTIAVVRPTKMELILGSGSGNSNHNTIISSPDLTSDTTTTTTTPSLISLQTGLPTPPLATDFKSSTIQVLEPPQHLEQLQQDQQDQQQQPRGSLAALPWELKEMILRGLDPEGLLSERQFQAVMNYSATRWETVRQPWERWGEIREMILEKTSCYYYEV</sequence>
<dbReference type="GO" id="GO:0031267">
    <property type="term" value="F:small GTPase binding"/>
    <property type="evidence" value="ECO:0007669"/>
    <property type="project" value="TreeGrafter"/>
</dbReference>
<feature type="compositionally biased region" description="Low complexity" evidence="4">
    <location>
        <begin position="1138"/>
        <end position="1149"/>
    </location>
</feature>
<feature type="compositionally biased region" description="Low complexity" evidence="4">
    <location>
        <begin position="278"/>
        <end position="295"/>
    </location>
</feature>
<gene>
    <name evidence="6" type="ORF">K457DRAFT_156383</name>
</gene>
<dbReference type="GO" id="GO:0005096">
    <property type="term" value="F:GTPase activator activity"/>
    <property type="evidence" value="ECO:0007669"/>
    <property type="project" value="UniProtKB-KW"/>
</dbReference>
<feature type="region of interest" description="Disordered" evidence="4">
    <location>
        <begin position="1265"/>
        <end position="1292"/>
    </location>
</feature>
<keyword evidence="5" id="KW-1133">Transmembrane helix</keyword>
<dbReference type="PANTHER" id="PTHR24113">
    <property type="entry name" value="RAN GTPASE-ACTIVATING PROTEIN 1"/>
    <property type="match status" value="1"/>
</dbReference>
<keyword evidence="5" id="KW-0472">Membrane</keyword>
<feature type="compositionally biased region" description="Low complexity" evidence="4">
    <location>
        <begin position="1266"/>
        <end position="1289"/>
    </location>
</feature>
<dbReference type="InterPro" id="IPR027038">
    <property type="entry name" value="RanGap"/>
</dbReference>
<dbReference type="Pfam" id="PF13516">
    <property type="entry name" value="LRR_6"/>
    <property type="match status" value="4"/>
</dbReference>
<proteinExistence type="predicted"/>